<dbReference type="InterPro" id="IPR011992">
    <property type="entry name" value="EF-hand-dom_pair"/>
</dbReference>
<dbReference type="AlphaFoldDB" id="W4J233"/>
<reference evidence="1 2" key="1">
    <citation type="submission" date="2013-02" db="EMBL/GenBank/DDBJ databases">
        <title>The Genome Annotation of Plasmodium falciparum Palo Alto/Uganda.</title>
        <authorList>
            <consortium name="The Broad Institute Genome Sequencing Platform"/>
            <consortium name="The Broad Institute Genome Sequencing Center for Infectious Disease"/>
            <person name="Neafsey D."/>
            <person name="Hoffman S."/>
            <person name="Volkman S."/>
            <person name="Rosenthal P."/>
            <person name="Walker B."/>
            <person name="Young S.K."/>
            <person name="Zeng Q."/>
            <person name="Gargeya S."/>
            <person name="Fitzgerald M."/>
            <person name="Haas B."/>
            <person name="Abouelleil A."/>
            <person name="Allen A.W."/>
            <person name="Alvarado L."/>
            <person name="Arachchi H.M."/>
            <person name="Berlin A.M."/>
            <person name="Chapman S.B."/>
            <person name="Gainer-Dewar J."/>
            <person name="Goldberg J."/>
            <person name="Griggs A."/>
            <person name="Gujja S."/>
            <person name="Hansen M."/>
            <person name="Howarth C."/>
            <person name="Imamovic A."/>
            <person name="Ireland A."/>
            <person name="Larimer J."/>
            <person name="McCowan C."/>
            <person name="Murphy C."/>
            <person name="Pearson M."/>
            <person name="Poon T.W."/>
            <person name="Priest M."/>
            <person name="Roberts A."/>
            <person name="Saif S."/>
            <person name="Shea T."/>
            <person name="Sisk P."/>
            <person name="Sykes S."/>
            <person name="Wortman J."/>
            <person name="Nusbaum C."/>
            <person name="Birren B."/>
        </authorList>
    </citation>
    <scope>NUCLEOTIDE SEQUENCE [LARGE SCALE GENOMIC DNA]</scope>
    <source>
        <strain evidence="1 2">Palo Alto/Uganda</strain>
    </source>
</reference>
<evidence type="ECO:0008006" key="3">
    <source>
        <dbReference type="Google" id="ProtNLM"/>
    </source>
</evidence>
<evidence type="ECO:0000313" key="2">
    <source>
        <dbReference type="Proteomes" id="UP000019103"/>
    </source>
</evidence>
<proteinExistence type="predicted"/>
<dbReference type="Gene3D" id="1.10.238.10">
    <property type="entry name" value="EF-hand"/>
    <property type="match status" value="2"/>
</dbReference>
<accession>W4J233</accession>
<dbReference type="EMBL" id="KI927340">
    <property type="protein sequence ID" value="ETW55672.1"/>
    <property type="molecule type" value="Genomic_DNA"/>
</dbReference>
<dbReference type="Proteomes" id="UP000019103">
    <property type="component" value="Unassembled WGS sequence"/>
</dbReference>
<dbReference type="SUPFAM" id="SSF47473">
    <property type="entry name" value="EF-hand"/>
    <property type="match status" value="1"/>
</dbReference>
<evidence type="ECO:0000313" key="1">
    <source>
        <dbReference type="EMBL" id="ETW55672.1"/>
    </source>
</evidence>
<organism evidence="1 2">
    <name type="scientific">Plasmodium falciparum (isolate Palo Alto / Uganda)</name>
    <dbReference type="NCBI Taxonomy" id="57270"/>
    <lineage>
        <taxon>Eukaryota</taxon>
        <taxon>Sar</taxon>
        <taxon>Alveolata</taxon>
        <taxon>Apicomplexa</taxon>
        <taxon>Aconoidasida</taxon>
        <taxon>Haemosporida</taxon>
        <taxon>Plasmodiidae</taxon>
        <taxon>Plasmodium</taxon>
        <taxon>Plasmodium (Laverania)</taxon>
    </lineage>
</organism>
<gene>
    <name evidence="1" type="ORF">PFUGPA_02435</name>
</gene>
<protein>
    <recommendedName>
        <fullName evidence="3">EF-hand domain-containing protein</fullName>
    </recommendedName>
</protein>
<name>W4J233_PLAFP</name>
<sequence length="88" mass="10489">MLRSIYNFWKKNTFKRYILNNLAKLIINEDIYICQSLFFYLDILQQGSIKYEQYFIIMKKLGLLDGDIKMSFNGLDISRSGKIQFSSK</sequence>
<dbReference type="OrthoDB" id="40902at2759"/>
<reference evidence="1 2" key="2">
    <citation type="submission" date="2013-02" db="EMBL/GenBank/DDBJ databases">
        <title>The Genome Sequence of Plasmodium falciparum Palo Alto/Uganda.</title>
        <authorList>
            <consortium name="The Broad Institute Genome Sequencing Platform"/>
            <consortium name="The Broad Institute Genome Sequencing Center for Infectious Disease"/>
            <person name="Neafsey D."/>
            <person name="Cheeseman I."/>
            <person name="Volkman S."/>
            <person name="Adams J."/>
            <person name="Walker B."/>
            <person name="Young S.K."/>
            <person name="Zeng Q."/>
            <person name="Gargeya S."/>
            <person name="Fitzgerald M."/>
            <person name="Haas B."/>
            <person name="Abouelleil A."/>
            <person name="Alvarado L."/>
            <person name="Arachchi H.M."/>
            <person name="Berlin A.M."/>
            <person name="Chapman S.B."/>
            <person name="Dewar J."/>
            <person name="Goldberg J."/>
            <person name="Griggs A."/>
            <person name="Gujja S."/>
            <person name="Hansen M."/>
            <person name="Howarth C."/>
            <person name="Imamovic A."/>
            <person name="Larimer J."/>
            <person name="McCowan C."/>
            <person name="Murphy C."/>
            <person name="Neiman D."/>
            <person name="Pearson M."/>
            <person name="Priest M."/>
            <person name="Roberts A."/>
            <person name="Saif S."/>
            <person name="Shea T."/>
            <person name="Sisk P."/>
            <person name="Sykes S."/>
            <person name="Wortman J."/>
            <person name="Nusbaum C."/>
            <person name="Birren B."/>
        </authorList>
    </citation>
    <scope>NUCLEOTIDE SEQUENCE [LARGE SCALE GENOMIC DNA]</scope>
    <source>
        <strain evidence="1 2">Palo Alto/Uganda</strain>
    </source>
</reference>